<evidence type="ECO:0000256" key="13">
    <source>
        <dbReference type="ARBA" id="ARBA00022989"/>
    </source>
</evidence>
<evidence type="ECO:0000256" key="7">
    <source>
        <dbReference type="ARBA" id="ARBA00022692"/>
    </source>
</evidence>
<comment type="subcellular location">
    <subcellularLocation>
        <location evidence="1">Membrane</location>
        <topology evidence="1">Single-pass type I membrane protein</topology>
    </subcellularLocation>
</comment>
<feature type="binding site" evidence="17">
    <location>
        <position position="384"/>
    </location>
    <ligand>
        <name>ATP</name>
        <dbReference type="ChEBI" id="CHEBI:30616"/>
    </ligand>
</feature>
<keyword evidence="11" id="KW-0418">Kinase</keyword>
<dbReference type="SUPFAM" id="SSF56112">
    <property type="entry name" value="Protein kinase-like (PK-like)"/>
    <property type="match status" value="1"/>
</dbReference>
<evidence type="ECO:0000256" key="5">
    <source>
        <dbReference type="ARBA" id="ARBA00022527"/>
    </source>
</evidence>
<protein>
    <recommendedName>
        <fullName evidence="4">non-specific serine/threonine protein kinase</fullName>
        <ecNumber evidence="4">2.7.11.1</ecNumber>
    </recommendedName>
</protein>
<comment type="similarity">
    <text evidence="3">In the C-terminal section; belongs to the protein kinase superfamily. Ser/Thr protein kinase family.</text>
</comment>
<sequence>MPLLVFYFLLNFAQFLQPSSSLDFRFNSFNTTDLFLVGDARVESNGVVRLTNATNQFSIGRAFFPSPLPMITATNSSGNNTMNGRARVTSFSTTFIFSILPIIPSSPGFGLAFVISASTAPPGALPGQYFGLFNNTAERMVGPLVAIEFDTGRNPEFGETDGNHVGVNLNNIVPVLSEPAGYWDANASVTRQIDMRSGKNIQAWVEFDGINSVINVTIAPAGQQKPQRPLLSYKNANLSAFFVEKMFVGFSASIVTWVEAQRILAWSFSSNGTARPLDTSNLPVFLPESVSRNSSTPLIAGVVCASLVVLLVSVSVGYWIWLKRRNKEEEIEDWELEYWPHRISYEDLDTATDGFANKNLLGSGGFGSVYRGTLPNNNIEVAVKCISNNSKQGLREFIAEISSMGRLQHRNLVQMRGWCRRGNELMLVYDYMPNGSLDKRIFDNPSQLLGWAGRRRVLNDVAEGLLYLHDGWEECVLHRDIKSSNILLDADMRGRLGDFGLARLYEHGQAPRTTRVVGTLGYLAPELARITAPTKSCDVFSFGIVMLEVACGRRPIEEEPILIDWVRELYTAGRVLEAADKRIAGEYDPDDVETVLKLGLACCHPEPDQRPSIKQVVSVLLGS</sequence>
<evidence type="ECO:0000256" key="11">
    <source>
        <dbReference type="ARBA" id="ARBA00022777"/>
    </source>
</evidence>
<evidence type="ECO:0000256" key="8">
    <source>
        <dbReference type="ARBA" id="ARBA00022729"/>
    </source>
</evidence>
<dbReference type="SUPFAM" id="SSF49899">
    <property type="entry name" value="Concanavalin A-like lectins/glucanases"/>
    <property type="match status" value="1"/>
</dbReference>
<keyword evidence="6" id="KW-0808">Transferase</keyword>
<dbReference type="GO" id="GO:0016020">
    <property type="term" value="C:membrane"/>
    <property type="evidence" value="ECO:0007669"/>
    <property type="project" value="UniProtKB-SubCell"/>
</dbReference>
<evidence type="ECO:0000256" key="6">
    <source>
        <dbReference type="ARBA" id="ARBA00022679"/>
    </source>
</evidence>
<dbReference type="OrthoDB" id="547665at2759"/>
<organism evidence="21">
    <name type="scientific">Nymphaea colorata</name>
    <name type="common">pocket water lily</name>
    <dbReference type="NCBI Taxonomy" id="210225"/>
    <lineage>
        <taxon>Eukaryota</taxon>
        <taxon>Viridiplantae</taxon>
        <taxon>Streptophyta</taxon>
        <taxon>Embryophyta</taxon>
        <taxon>Tracheophyta</taxon>
        <taxon>Spermatophyta</taxon>
        <taxon>Magnoliopsida</taxon>
        <taxon>Nymphaeales</taxon>
        <taxon>Nymphaeaceae</taxon>
        <taxon>Nymphaea</taxon>
    </lineage>
</organism>
<dbReference type="PROSITE" id="PS50011">
    <property type="entry name" value="PROTEIN_KINASE_DOM"/>
    <property type="match status" value="1"/>
</dbReference>
<dbReference type="GO" id="GO:0030246">
    <property type="term" value="F:carbohydrate binding"/>
    <property type="evidence" value="ECO:0007669"/>
    <property type="project" value="UniProtKB-KW"/>
</dbReference>
<dbReference type="InterPro" id="IPR011009">
    <property type="entry name" value="Kinase-like_dom_sf"/>
</dbReference>
<dbReference type="OMA" id="KLYQHGQ"/>
<evidence type="ECO:0000256" key="10">
    <source>
        <dbReference type="ARBA" id="ARBA00022741"/>
    </source>
</evidence>
<feature type="transmembrane region" description="Helical" evidence="18">
    <location>
        <begin position="298"/>
        <end position="321"/>
    </location>
</feature>
<name>A0A5K1B481_9MAGN</name>
<evidence type="ECO:0000256" key="9">
    <source>
        <dbReference type="ARBA" id="ARBA00022734"/>
    </source>
</evidence>
<dbReference type="SMART" id="SM00220">
    <property type="entry name" value="S_TKc"/>
    <property type="match status" value="1"/>
</dbReference>
<keyword evidence="7 18" id="KW-0812">Transmembrane</keyword>
<evidence type="ECO:0000256" key="15">
    <source>
        <dbReference type="ARBA" id="ARBA00047899"/>
    </source>
</evidence>
<dbReference type="CDD" id="cd06899">
    <property type="entry name" value="lectin_legume_LecRK_Arcelin_ConA"/>
    <property type="match status" value="1"/>
</dbReference>
<evidence type="ECO:0000256" key="2">
    <source>
        <dbReference type="ARBA" id="ARBA00008536"/>
    </source>
</evidence>
<dbReference type="InterPro" id="IPR008271">
    <property type="entry name" value="Ser/Thr_kinase_AS"/>
</dbReference>
<dbReference type="PANTHER" id="PTHR27007">
    <property type="match status" value="1"/>
</dbReference>
<evidence type="ECO:0000256" key="18">
    <source>
        <dbReference type="SAM" id="Phobius"/>
    </source>
</evidence>
<dbReference type="PROSITE" id="PS00107">
    <property type="entry name" value="PROTEIN_KINASE_ATP"/>
    <property type="match status" value="1"/>
</dbReference>
<dbReference type="AlphaFoldDB" id="A0A5K1B481"/>
<gene>
    <name evidence="21" type="ORF">NYM_LOCUS15111</name>
</gene>
<reference evidence="21" key="1">
    <citation type="submission" date="2019-09" db="EMBL/GenBank/DDBJ databases">
        <authorList>
            <person name="Zhang L."/>
        </authorList>
    </citation>
    <scope>NUCLEOTIDE SEQUENCE</scope>
</reference>
<dbReference type="InterPro" id="IPR001220">
    <property type="entry name" value="Legume_lectin_dom"/>
</dbReference>
<dbReference type="Gene3D" id="1.10.510.10">
    <property type="entry name" value="Transferase(Phosphotransferase) domain 1"/>
    <property type="match status" value="1"/>
</dbReference>
<dbReference type="InterPro" id="IPR000719">
    <property type="entry name" value="Prot_kinase_dom"/>
</dbReference>
<comment type="catalytic activity">
    <reaction evidence="15">
        <text>L-threonyl-[protein] + ATP = O-phospho-L-threonyl-[protein] + ADP + H(+)</text>
        <dbReference type="Rhea" id="RHEA:46608"/>
        <dbReference type="Rhea" id="RHEA-COMP:11060"/>
        <dbReference type="Rhea" id="RHEA-COMP:11605"/>
        <dbReference type="ChEBI" id="CHEBI:15378"/>
        <dbReference type="ChEBI" id="CHEBI:30013"/>
        <dbReference type="ChEBI" id="CHEBI:30616"/>
        <dbReference type="ChEBI" id="CHEBI:61977"/>
        <dbReference type="ChEBI" id="CHEBI:456216"/>
        <dbReference type="EC" id="2.7.11.1"/>
    </reaction>
</comment>
<evidence type="ECO:0000259" key="20">
    <source>
        <dbReference type="PROSITE" id="PS50011"/>
    </source>
</evidence>
<comment type="catalytic activity">
    <reaction evidence="16">
        <text>L-seryl-[protein] + ATP = O-phospho-L-seryl-[protein] + ADP + H(+)</text>
        <dbReference type="Rhea" id="RHEA:17989"/>
        <dbReference type="Rhea" id="RHEA-COMP:9863"/>
        <dbReference type="Rhea" id="RHEA-COMP:11604"/>
        <dbReference type="ChEBI" id="CHEBI:15378"/>
        <dbReference type="ChEBI" id="CHEBI:29999"/>
        <dbReference type="ChEBI" id="CHEBI:30616"/>
        <dbReference type="ChEBI" id="CHEBI:83421"/>
        <dbReference type="ChEBI" id="CHEBI:456216"/>
        <dbReference type="EC" id="2.7.11.1"/>
    </reaction>
</comment>
<dbReference type="CDD" id="cd14066">
    <property type="entry name" value="STKc_IRAK"/>
    <property type="match status" value="1"/>
</dbReference>
<keyword evidence="13 18" id="KW-1133">Transmembrane helix</keyword>
<dbReference type="InterPro" id="IPR050528">
    <property type="entry name" value="L-type_Lectin-RKs"/>
</dbReference>
<dbReference type="Gene3D" id="2.60.120.200">
    <property type="match status" value="1"/>
</dbReference>
<evidence type="ECO:0000256" key="16">
    <source>
        <dbReference type="ARBA" id="ARBA00048679"/>
    </source>
</evidence>
<keyword evidence="8 19" id="KW-0732">Signal</keyword>
<proteinExistence type="inferred from homology"/>
<dbReference type="GO" id="GO:0004674">
    <property type="term" value="F:protein serine/threonine kinase activity"/>
    <property type="evidence" value="ECO:0007669"/>
    <property type="project" value="UniProtKB-KW"/>
</dbReference>
<feature type="signal peptide" evidence="19">
    <location>
        <begin position="1"/>
        <end position="21"/>
    </location>
</feature>
<dbReference type="InterPro" id="IPR017441">
    <property type="entry name" value="Protein_kinase_ATP_BS"/>
</dbReference>
<dbReference type="Pfam" id="PF00069">
    <property type="entry name" value="Pkinase"/>
    <property type="match status" value="1"/>
</dbReference>
<feature type="chain" id="PRO_5023902708" description="non-specific serine/threonine protein kinase" evidence="19">
    <location>
        <begin position="22"/>
        <end position="623"/>
    </location>
</feature>
<evidence type="ECO:0000256" key="19">
    <source>
        <dbReference type="SAM" id="SignalP"/>
    </source>
</evidence>
<feature type="domain" description="Protein kinase" evidence="20">
    <location>
        <begin position="355"/>
        <end position="623"/>
    </location>
</feature>
<dbReference type="FunFam" id="3.30.200.20:FF:000423">
    <property type="entry name" value="L-type lectin-domain containing receptor kinase S.1"/>
    <property type="match status" value="1"/>
</dbReference>
<keyword evidence="5" id="KW-0723">Serine/threonine-protein kinase</keyword>
<dbReference type="PROSITE" id="PS00108">
    <property type="entry name" value="PROTEIN_KINASE_ST"/>
    <property type="match status" value="1"/>
</dbReference>
<dbReference type="Gene3D" id="3.30.200.20">
    <property type="entry name" value="Phosphorylase Kinase, domain 1"/>
    <property type="match status" value="1"/>
</dbReference>
<dbReference type="FunFam" id="1.10.510.10:FF:000108">
    <property type="entry name" value="L-type lectin-domain containing receptor kinase S.4"/>
    <property type="match status" value="1"/>
</dbReference>
<dbReference type="GO" id="GO:0005524">
    <property type="term" value="F:ATP binding"/>
    <property type="evidence" value="ECO:0007669"/>
    <property type="project" value="UniProtKB-UniRule"/>
</dbReference>
<keyword evidence="14 18" id="KW-0472">Membrane</keyword>
<keyword evidence="12 17" id="KW-0067">ATP-binding</keyword>
<keyword evidence="10 17" id="KW-0547">Nucleotide-binding</keyword>
<evidence type="ECO:0000313" key="21">
    <source>
        <dbReference type="EMBL" id="VVW09528.1"/>
    </source>
</evidence>
<evidence type="ECO:0000256" key="17">
    <source>
        <dbReference type="PROSITE-ProRule" id="PRU10141"/>
    </source>
</evidence>
<accession>A0A5K1B481</accession>
<evidence type="ECO:0000256" key="4">
    <source>
        <dbReference type="ARBA" id="ARBA00012513"/>
    </source>
</evidence>
<evidence type="ECO:0000256" key="12">
    <source>
        <dbReference type="ARBA" id="ARBA00022840"/>
    </source>
</evidence>
<dbReference type="EMBL" id="LR721781">
    <property type="protein sequence ID" value="VVW09528.1"/>
    <property type="molecule type" value="Genomic_DNA"/>
</dbReference>
<keyword evidence="9" id="KW-0430">Lectin</keyword>
<dbReference type="EC" id="2.7.11.1" evidence="4"/>
<dbReference type="InterPro" id="IPR013320">
    <property type="entry name" value="ConA-like_dom_sf"/>
</dbReference>
<evidence type="ECO:0000256" key="3">
    <source>
        <dbReference type="ARBA" id="ARBA00010217"/>
    </source>
</evidence>
<evidence type="ECO:0000256" key="14">
    <source>
        <dbReference type="ARBA" id="ARBA00023136"/>
    </source>
</evidence>
<dbReference type="Gramene" id="NC3G0207090.1">
    <property type="protein sequence ID" value="NC3G0207090.1:cds"/>
    <property type="gene ID" value="NC3G0207090"/>
</dbReference>
<evidence type="ECO:0000256" key="1">
    <source>
        <dbReference type="ARBA" id="ARBA00004479"/>
    </source>
</evidence>
<comment type="similarity">
    <text evidence="2">In the N-terminal section; belongs to the leguminous lectin family.</text>
</comment>
<dbReference type="Pfam" id="PF00139">
    <property type="entry name" value="Lectin_legB"/>
    <property type="match status" value="1"/>
</dbReference>